<evidence type="ECO:0000256" key="3">
    <source>
        <dbReference type="ARBA" id="ARBA00022840"/>
    </source>
</evidence>
<dbReference type="Pfam" id="PF00158">
    <property type="entry name" value="Sigma54_activat"/>
    <property type="match status" value="1"/>
</dbReference>
<evidence type="ECO:0000256" key="2">
    <source>
        <dbReference type="ARBA" id="ARBA00022741"/>
    </source>
</evidence>
<dbReference type="AlphaFoldDB" id="A0A932CQW0"/>
<comment type="caution">
    <text evidence="11">The sequence shown here is derived from an EMBL/GenBank/DDBJ whole genome shotgun (WGS) entry which is preliminary data.</text>
</comment>
<dbReference type="PANTHER" id="PTHR32071">
    <property type="entry name" value="TRANSCRIPTIONAL REGULATORY PROTEIN"/>
    <property type="match status" value="1"/>
</dbReference>
<protein>
    <submittedName>
        <fullName evidence="11">Sigma-54-dependent Fis family transcriptional regulator</fullName>
    </submittedName>
</protein>
<feature type="modified residue" description="4-aspartylphosphate" evidence="8">
    <location>
        <position position="51"/>
    </location>
</feature>
<dbReference type="SUPFAM" id="SSF52172">
    <property type="entry name" value="CheY-like"/>
    <property type="match status" value="1"/>
</dbReference>
<feature type="domain" description="Response regulatory" evidence="10">
    <location>
        <begin position="2"/>
        <end position="116"/>
    </location>
</feature>
<dbReference type="Pfam" id="PF25601">
    <property type="entry name" value="AAA_lid_14"/>
    <property type="match status" value="1"/>
</dbReference>
<dbReference type="InterPro" id="IPR003593">
    <property type="entry name" value="AAA+_ATPase"/>
</dbReference>
<organism evidence="11 12">
    <name type="scientific">Tectimicrobiota bacterium</name>
    <dbReference type="NCBI Taxonomy" id="2528274"/>
    <lineage>
        <taxon>Bacteria</taxon>
        <taxon>Pseudomonadati</taxon>
        <taxon>Nitrospinota/Tectimicrobiota group</taxon>
        <taxon>Candidatus Tectimicrobiota</taxon>
    </lineage>
</organism>
<dbReference type="InterPro" id="IPR025662">
    <property type="entry name" value="Sigma_54_int_dom_ATP-bd_1"/>
</dbReference>
<keyword evidence="7" id="KW-0804">Transcription</keyword>
<evidence type="ECO:0000256" key="8">
    <source>
        <dbReference type="PROSITE-ProRule" id="PRU00169"/>
    </source>
</evidence>
<dbReference type="PANTHER" id="PTHR32071:SF21">
    <property type="entry name" value="TRANSCRIPTIONAL REGULATORY PROTEIN FLGR"/>
    <property type="match status" value="1"/>
</dbReference>
<evidence type="ECO:0000259" key="9">
    <source>
        <dbReference type="PROSITE" id="PS50045"/>
    </source>
</evidence>
<keyword evidence="3" id="KW-0067">ATP-binding</keyword>
<dbReference type="InterPro" id="IPR009057">
    <property type="entry name" value="Homeodomain-like_sf"/>
</dbReference>
<dbReference type="Proteomes" id="UP000769766">
    <property type="component" value="Unassembled WGS sequence"/>
</dbReference>
<dbReference type="EMBL" id="JACPRF010000372">
    <property type="protein sequence ID" value="MBI2877624.1"/>
    <property type="molecule type" value="Genomic_DNA"/>
</dbReference>
<keyword evidence="4" id="KW-0902">Two-component regulatory system</keyword>
<dbReference type="InterPro" id="IPR027417">
    <property type="entry name" value="P-loop_NTPase"/>
</dbReference>
<dbReference type="SMART" id="SM00448">
    <property type="entry name" value="REC"/>
    <property type="match status" value="1"/>
</dbReference>
<evidence type="ECO:0000256" key="4">
    <source>
        <dbReference type="ARBA" id="ARBA00023012"/>
    </source>
</evidence>
<dbReference type="Pfam" id="PF00072">
    <property type="entry name" value="Response_reg"/>
    <property type="match status" value="1"/>
</dbReference>
<dbReference type="PROSITE" id="PS50045">
    <property type="entry name" value="SIGMA54_INTERACT_4"/>
    <property type="match status" value="1"/>
</dbReference>
<dbReference type="InterPro" id="IPR001789">
    <property type="entry name" value="Sig_transdc_resp-reg_receiver"/>
</dbReference>
<dbReference type="Pfam" id="PF02954">
    <property type="entry name" value="HTH_8"/>
    <property type="match status" value="1"/>
</dbReference>
<dbReference type="InterPro" id="IPR058031">
    <property type="entry name" value="AAA_lid_NorR"/>
</dbReference>
<dbReference type="FunFam" id="3.40.50.300:FF:000006">
    <property type="entry name" value="DNA-binding transcriptional regulator NtrC"/>
    <property type="match status" value="1"/>
</dbReference>
<proteinExistence type="predicted"/>
<dbReference type="SUPFAM" id="SSF52540">
    <property type="entry name" value="P-loop containing nucleoside triphosphate hydrolases"/>
    <property type="match status" value="1"/>
</dbReference>
<dbReference type="SUPFAM" id="SSF46689">
    <property type="entry name" value="Homeodomain-like"/>
    <property type="match status" value="1"/>
</dbReference>
<evidence type="ECO:0000256" key="5">
    <source>
        <dbReference type="ARBA" id="ARBA00023015"/>
    </source>
</evidence>
<dbReference type="CDD" id="cd00009">
    <property type="entry name" value="AAA"/>
    <property type="match status" value="1"/>
</dbReference>
<evidence type="ECO:0000259" key="10">
    <source>
        <dbReference type="PROSITE" id="PS50110"/>
    </source>
</evidence>
<dbReference type="GO" id="GO:0005524">
    <property type="term" value="F:ATP binding"/>
    <property type="evidence" value="ECO:0007669"/>
    <property type="project" value="UniProtKB-KW"/>
</dbReference>
<dbReference type="PROSITE" id="PS00688">
    <property type="entry name" value="SIGMA54_INTERACT_3"/>
    <property type="match status" value="1"/>
</dbReference>
<dbReference type="GO" id="GO:0043565">
    <property type="term" value="F:sequence-specific DNA binding"/>
    <property type="evidence" value="ECO:0007669"/>
    <property type="project" value="InterPro"/>
</dbReference>
<evidence type="ECO:0000256" key="1">
    <source>
        <dbReference type="ARBA" id="ARBA00022553"/>
    </source>
</evidence>
<keyword evidence="6" id="KW-0238">DNA-binding</keyword>
<dbReference type="InterPro" id="IPR025944">
    <property type="entry name" value="Sigma_54_int_dom_CS"/>
</dbReference>
<dbReference type="Gene3D" id="3.40.50.2300">
    <property type="match status" value="1"/>
</dbReference>
<dbReference type="PROSITE" id="PS00675">
    <property type="entry name" value="SIGMA54_INTERACT_1"/>
    <property type="match status" value="1"/>
</dbReference>
<dbReference type="InterPro" id="IPR002197">
    <property type="entry name" value="HTH_Fis"/>
</dbReference>
<dbReference type="Gene3D" id="3.40.50.300">
    <property type="entry name" value="P-loop containing nucleotide triphosphate hydrolases"/>
    <property type="match status" value="1"/>
</dbReference>
<name>A0A932CQW0_UNCTE</name>
<dbReference type="InterPro" id="IPR011006">
    <property type="entry name" value="CheY-like_superfamily"/>
</dbReference>
<dbReference type="PROSITE" id="PS50110">
    <property type="entry name" value="RESPONSE_REGULATORY"/>
    <property type="match status" value="1"/>
</dbReference>
<accession>A0A932CQW0</accession>
<dbReference type="GO" id="GO:0000160">
    <property type="term" value="P:phosphorelay signal transduction system"/>
    <property type="evidence" value="ECO:0007669"/>
    <property type="project" value="UniProtKB-KW"/>
</dbReference>
<keyword evidence="1 8" id="KW-0597">Phosphoprotein</keyword>
<dbReference type="Gene3D" id="1.10.10.60">
    <property type="entry name" value="Homeodomain-like"/>
    <property type="match status" value="1"/>
</dbReference>
<sequence>MPILVVDDDAAVRTAMADLLEYAGHSVLTAANGYEALAFVAGTPVEMVIADINMPEMSGLDLLREVKRREPHLPVLVITGHGTIDSAIEAMKAGASDYVLKPFTLELLDSVVKRELAAIQERAQEEGKDGYPLREGKRILTQNPRMKEMLSLAQAVASSTATVLIQGESGTGKELLARFIHQNSPRKSGPFVAINCAALPETLLESELFGHEKGAFTGAIARKKGKFELAHQGTILLDEISEMACSLQAKLLRFLQEGEVDRVGGTHPIPVDVRVIATTNRDIKEAMAQGRFRPDLYYRLNVIPLKIPALRERREDIPLLVAYFVERYNPKGRGTKTRLPEETLSVLKSYEWPGNVRELENVIQRGVLLARGEPLRSHHLFLDGEPLPGLKGESPLKGEAPSFPGSSPGQALVAGMTVRDMERQLIFQTLEQVGGNRMQAARLLGVSIRTLRNKLKEYREGKNCLDPIEEQRIASGS</sequence>
<dbReference type="FunFam" id="3.40.50.2300:FF:000018">
    <property type="entry name" value="DNA-binding transcriptional regulator NtrC"/>
    <property type="match status" value="1"/>
</dbReference>
<dbReference type="InterPro" id="IPR002078">
    <property type="entry name" value="Sigma_54_int"/>
</dbReference>
<evidence type="ECO:0000256" key="6">
    <source>
        <dbReference type="ARBA" id="ARBA00023125"/>
    </source>
</evidence>
<evidence type="ECO:0000313" key="12">
    <source>
        <dbReference type="Proteomes" id="UP000769766"/>
    </source>
</evidence>
<dbReference type="SMART" id="SM00382">
    <property type="entry name" value="AAA"/>
    <property type="match status" value="1"/>
</dbReference>
<dbReference type="GO" id="GO:0006355">
    <property type="term" value="P:regulation of DNA-templated transcription"/>
    <property type="evidence" value="ECO:0007669"/>
    <property type="project" value="InterPro"/>
</dbReference>
<dbReference type="Gene3D" id="1.10.8.60">
    <property type="match status" value="1"/>
</dbReference>
<feature type="domain" description="Sigma-54 factor interaction" evidence="9">
    <location>
        <begin position="139"/>
        <end position="368"/>
    </location>
</feature>
<evidence type="ECO:0000256" key="7">
    <source>
        <dbReference type="ARBA" id="ARBA00023163"/>
    </source>
</evidence>
<reference evidence="11" key="1">
    <citation type="submission" date="2020-07" db="EMBL/GenBank/DDBJ databases">
        <title>Huge and variable diversity of episymbiotic CPR bacteria and DPANN archaea in groundwater ecosystems.</title>
        <authorList>
            <person name="He C.Y."/>
            <person name="Keren R."/>
            <person name="Whittaker M."/>
            <person name="Farag I.F."/>
            <person name="Doudna J."/>
            <person name="Cate J.H.D."/>
            <person name="Banfield J.F."/>
        </authorList>
    </citation>
    <scope>NUCLEOTIDE SEQUENCE</scope>
    <source>
        <strain evidence="11">NC_groundwater_672_Ag_B-0.1um_62_36</strain>
    </source>
</reference>
<gene>
    <name evidence="11" type="ORF">HYY20_12160</name>
</gene>
<dbReference type="PRINTS" id="PR01590">
    <property type="entry name" value="HTHFIS"/>
</dbReference>
<evidence type="ECO:0000313" key="11">
    <source>
        <dbReference type="EMBL" id="MBI2877624.1"/>
    </source>
</evidence>
<keyword evidence="5" id="KW-0805">Transcription regulation</keyword>
<keyword evidence="2" id="KW-0547">Nucleotide-binding</keyword>